<dbReference type="Proteomes" id="UP001163046">
    <property type="component" value="Unassembled WGS sequence"/>
</dbReference>
<evidence type="ECO:0000256" key="3">
    <source>
        <dbReference type="ARBA" id="ARBA00022692"/>
    </source>
</evidence>
<dbReference type="InterPro" id="IPR036259">
    <property type="entry name" value="MFS_trans_sf"/>
</dbReference>
<dbReference type="AlphaFoldDB" id="A0A9W9ZZA6"/>
<dbReference type="SUPFAM" id="SSF103473">
    <property type="entry name" value="MFS general substrate transporter"/>
    <property type="match status" value="1"/>
</dbReference>
<dbReference type="PANTHER" id="PTHR23504:SF14">
    <property type="entry name" value="MAJOR FACILITATOR SUPERFAMILY DOMAIN-CONTAINING PROTEIN 9"/>
    <property type="match status" value="1"/>
</dbReference>
<dbReference type="InterPro" id="IPR005829">
    <property type="entry name" value="Sugar_transporter_CS"/>
</dbReference>
<feature type="transmembrane region" description="Helical" evidence="7">
    <location>
        <begin position="360"/>
        <end position="384"/>
    </location>
</feature>
<evidence type="ECO:0000313" key="10">
    <source>
        <dbReference type="Proteomes" id="UP001163046"/>
    </source>
</evidence>
<dbReference type="InterPro" id="IPR020846">
    <property type="entry name" value="MFS_dom"/>
</dbReference>
<feature type="transmembrane region" description="Helical" evidence="7">
    <location>
        <begin position="271"/>
        <end position="288"/>
    </location>
</feature>
<sequence>MHGILGTTWPKMTLASYLKIKEETLLVYCLYCVGFLDLFAVSCFLPLLTHRARELGASPSLVGVIGSIYGGLQFFSSPIMGKLSDIFGRKKLLLVSLLGAAMGYFLTGLPTTLLFLAVSRIPVGIFKHSQSVAKTYLSDISPSVDHPKVFGNFNAFSSLGFVIGPLIGGHLAMQSNGFSKVSTLTASIFMINFFFVWLFVAPVEQVKGQPCRRQEQELIDDESKGNINNEMANQPKGGMEHNGLGSEATPSKAANTSSSNGIFKIASMSSTLDLIVIRFVMGFSMLVFRSNFTSMLEFHFNTTPKTNGYIMSYNGLVSGLSGILVGKISNFYHHNDAKMLLHFSLILTASLLGITFSPSILFVAVFITPLAVSSAVSRVCVTNLTFRRGRGDEKGVIFGVGNSMLSFARMISPALGGVAQEVSVYAPGSIGALIAGTGVLIMLLFPPDRHKVNRNEKKDQ</sequence>
<reference evidence="9" key="1">
    <citation type="submission" date="2023-01" db="EMBL/GenBank/DDBJ databases">
        <title>Genome assembly of the deep-sea coral Lophelia pertusa.</title>
        <authorList>
            <person name="Herrera S."/>
            <person name="Cordes E."/>
        </authorList>
    </citation>
    <scope>NUCLEOTIDE SEQUENCE</scope>
    <source>
        <strain evidence="9">USNM1676648</strain>
        <tissue evidence="9">Polyp</tissue>
    </source>
</reference>
<comment type="caution">
    <text evidence="9">The sequence shown here is derived from an EMBL/GenBank/DDBJ whole genome shotgun (WGS) entry which is preliminary data.</text>
</comment>
<feature type="transmembrane region" description="Helical" evidence="7">
    <location>
        <begin position="424"/>
        <end position="445"/>
    </location>
</feature>
<name>A0A9W9ZZA6_9CNID</name>
<feature type="transmembrane region" description="Helical" evidence="7">
    <location>
        <begin position="153"/>
        <end position="172"/>
    </location>
</feature>
<evidence type="ECO:0000256" key="7">
    <source>
        <dbReference type="SAM" id="Phobius"/>
    </source>
</evidence>
<feature type="transmembrane region" description="Helical" evidence="7">
    <location>
        <begin position="60"/>
        <end position="80"/>
    </location>
</feature>
<dbReference type="Gene3D" id="1.20.1250.20">
    <property type="entry name" value="MFS general substrate transporter like domains"/>
    <property type="match status" value="1"/>
</dbReference>
<proteinExistence type="predicted"/>
<evidence type="ECO:0000256" key="4">
    <source>
        <dbReference type="ARBA" id="ARBA00022989"/>
    </source>
</evidence>
<feature type="region of interest" description="Disordered" evidence="6">
    <location>
        <begin position="223"/>
        <end position="256"/>
    </location>
</feature>
<evidence type="ECO:0000259" key="8">
    <source>
        <dbReference type="PROSITE" id="PS50850"/>
    </source>
</evidence>
<feature type="domain" description="Major facilitator superfamily (MFS) profile" evidence="8">
    <location>
        <begin position="26"/>
        <end position="450"/>
    </location>
</feature>
<comment type="subcellular location">
    <subcellularLocation>
        <location evidence="1">Membrane</location>
        <topology evidence="1">Multi-pass membrane protein</topology>
    </subcellularLocation>
</comment>
<dbReference type="CDD" id="cd17390">
    <property type="entry name" value="MFS_MFSD9"/>
    <property type="match status" value="1"/>
</dbReference>
<feature type="transmembrane region" description="Helical" evidence="7">
    <location>
        <begin position="184"/>
        <end position="203"/>
    </location>
</feature>
<dbReference type="Pfam" id="PF07690">
    <property type="entry name" value="MFS_1"/>
    <property type="match status" value="1"/>
</dbReference>
<protein>
    <submittedName>
        <fullName evidence="9">Transporter</fullName>
    </submittedName>
</protein>
<dbReference type="PROSITE" id="PS00216">
    <property type="entry name" value="SUGAR_TRANSPORT_1"/>
    <property type="match status" value="1"/>
</dbReference>
<evidence type="ECO:0000256" key="2">
    <source>
        <dbReference type="ARBA" id="ARBA00022448"/>
    </source>
</evidence>
<evidence type="ECO:0000256" key="6">
    <source>
        <dbReference type="SAM" id="MobiDB-lite"/>
    </source>
</evidence>
<feature type="transmembrane region" description="Helical" evidence="7">
    <location>
        <begin position="308"/>
        <end position="325"/>
    </location>
</feature>
<evidence type="ECO:0000313" key="9">
    <source>
        <dbReference type="EMBL" id="KAJ7388749.1"/>
    </source>
</evidence>
<dbReference type="PROSITE" id="PS50850">
    <property type="entry name" value="MFS"/>
    <property type="match status" value="1"/>
</dbReference>
<dbReference type="InterPro" id="IPR011701">
    <property type="entry name" value="MFS"/>
</dbReference>
<evidence type="ECO:0000256" key="5">
    <source>
        <dbReference type="ARBA" id="ARBA00023136"/>
    </source>
</evidence>
<accession>A0A9W9ZZA6</accession>
<feature type="transmembrane region" description="Helical" evidence="7">
    <location>
        <begin position="25"/>
        <end position="48"/>
    </location>
</feature>
<feature type="transmembrane region" description="Helical" evidence="7">
    <location>
        <begin position="92"/>
        <end position="118"/>
    </location>
</feature>
<keyword evidence="5 7" id="KW-0472">Membrane</keyword>
<dbReference type="InterPro" id="IPR001958">
    <property type="entry name" value="Tet-R_TetA/multi-R_MdtG-like"/>
</dbReference>
<dbReference type="PANTHER" id="PTHR23504">
    <property type="entry name" value="MAJOR FACILITATOR SUPERFAMILY DOMAIN-CONTAINING PROTEIN 10"/>
    <property type="match status" value="1"/>
</dbReference>
<dbReference type="GO" id="GO:0016020">
    <property type="term" value="C:membrane"/>
    <property type="evidence" value="ECO:0007669"/>
    <property type="project" value="UniProtKB-SubCell"/>
</dbReference>
<gene>
    <name evidence="9" type="primary">MFSD9</name>
    <name evidence="9" type="ORF">OS493_035859</name>
</gene>
<feature type="transmembrane region" description="Helical" evidence="7">
    <location>
        <begin position="396"/>
        <end position="418"/>
    </location>
</feature>
<organism evidence="9 10">
    <name type="scientific">Desmophyllum pertusum</name>
    <dbReference type="NCBI Taxonomy" id="174260"/>
    <lineage>
        <taxon>Eukaryota</taxon>
        <taxon>Metazoa</taxon>
        <taxon>Cnidaria</taxon>
        <taxon>Anthozoa</taxon>
        <taxon>Hexacorallia</taxon>
        <taxon>Scleractinia</taxon>
        <taxon>Caryophylliina</taxon>
        <taxon>Caryophylliidae</taxon>
        <taxon>Desmophyllum</taxon>
    </lineage>
</organism>
<keyword evidence="3 7" id="KW-0812">Transmembrane</keyword>
<evidence type="ECO:0000256" key="1">
    <source>
        <dbReference type="ARBA" id="ARBA00004141"/>
    </source>
</evidence>
<feature type="transmembrane region" description="Helical" evidence="7">
    <location>
        <begin position="337"/>
        <end position="354"/>
    </location>
</feature>
<keyword evidence="4 7" id="KW-1133">Transmembrane helix</keyword>
<keyword evidence="2" id="KW-0813">Transport</keyword>
<dbReference type="EMBL" id="MU825452">
    <property type="protein sequence ID" value="KAJ7388749.1"/>
    <property type="molecule type" value="Genomic_DNA"/>
</dbReference>
<keyword evidence="10" id="KW-1185">Reference proteome</keyword>
<dbReference type="OrthoDB" id="10262656at2759"/>
<dbReference type="GO" id="GO:0022857">
    <property type="term" value="F:transmembrane transporter activity"/>
    <property type="evidence" value="ECO:0007669"/>
    <property type="project" value="InterPro"/>
</dbReference>
<dbReference type="PRINTS" id="PR01035">
    <property type="entry name" value="TCRTETA"/>
</dbReference>